<dbReference type="Proteomes" id="UP001501218">
    <property type="component" value="Unassembled WGS sequence"/>
</dbReference>
<protein>
    <recommendedName>
        <fullName evidence="3">DUF8017 domain-containing protein</fullName>
    </recommendedName>
</protein>
<accession>A0ABN3GMD5</accession>
<feature type="region of interest" description="Disordered" evidence="1">
    <location>
        <begin position="86"/>
        <end position="123"/>
    </location>
</feature>
<keyword evidence="2" id="KW-1133">Transmembrane helix</keyword>
<evidence type="ECO:0000259" key="3">
    <source>
        <dbReference type="Pfam" id="PF26056"/>
    </source>
</evidence>
<sequence>MHVLAWWSLGSAKPAAASATTAARPAIGDADQGFGAFGQQQGWQQPPPPPRPPKKRRGALIATISISAVVLIVAVTAVVVLTSRGDDRAQPAPAPTRSSEVPTARSSTVPTSVRTAPPTAQREPLVPGWQVAEVPKRSAVYDVPADWEIDPDPEAVYGYGEPQDAVTVTGVATYRRGFCTGEPNSYRATAGATARRGPDDTTVATETSQKFIAEAYGRDGLAPIAEPAPPEHIRLPGGMSAVRIDTEVTLPNPQRCDAPVVEVSVVATNNDGDGSVVFIAAADQGIPDAVSPEVLHRISASLRAG</sequence>
<reference evidence="4 5" key="1">
    <citation type="journal article" date="2019" name="Int. J. Syst. Evol. Microbiol.">
        <title>The Global Catalogue of Microorganisms (GCM) 10K type strain sequencing project: providing services to taxonomists for standard genome sequencing and annotation.</title>
        <authorList>
            <consortium name="The Broad Institute Genomics Platform"/>
            <consortium name="The Broad Institute Genome Sequencing Center for Infectious Disease"/>
            <person name="Wu L."/>
            <person name="Ma J."/>
        </authorList>
    </citation>
    <scope>NUCLEOTIDE SEQUENCE [LARGE SCALE GENOMIC DNA]</scope>
    <source>
        <strain evidence="4 5">JCM 16221</strain>
    </source>
</reference>
<dbReference type="InterPro" id="IPR058330">
    <property type="entry name" value="DUF8017"/>
</dbReference>
<feature type="transmembrane region" description="Helical" evidence="2">
    <location>
        <begin position="59"/>
        <end position="81"/>
    </location>
</feature>
<dbReference type="EMBL" id="BAAARA010000015">
    <property type="protein sequence ID" value="GAA2355749.1"/>
    <property type="molecule type" value="Genomic_DNA"/>
</dbReference>
<evidence type="ECO:0000256" key="2">
    <source>
        <dbReference type="SAM" id="Phobius"/>
    </source>
</evidence>
<feature type="compositionally biased region" description="Low complexity" evidence="1">
    <location>
        <begin position="28"/>
        <end position="44"/>
    </location>
</feature>
<feature type="region of interest" description="Disordered" evidence="1">
    <location>
        <begin position="28"/>
        <end position="56"/>
    </location>
</feature>
<feature type="domain" description="DUF8017" evidence="3">
    <location>
        <begin position="123"/>
        <end position="304"/>
    </location>
</feature>
<gene>
    <name evidence="4" type="ORF">GCM10009854_37240</name>
</gene>
<keyword evidence="2" id="KW-0472">Membrane</keyword>
<name>A0ABN3GMD5_9PSEU</name>
<proteinExistence type="predicted"/>
<feature type="compositionally biased region" description="Polar residues" evidence="1">
    <location>
        <begin position="96"/>
        <end position="114"/>
    </location>
</feature>
<dbReference type="Pfam" id="PF26056">
    <property type="entry name" value="DUF8017"/>
    <property type="match status" value="1"/>
</dbReference>
<organism evidence="4 5">
    <name type="scientific">Saccharopolyspora halophila</name>
    <dbReference type="NCBI Taxonomy" id="405551"/>
    <lineage>
        <taxon>Bacteria</taxon>
        <taxon>Bacillati</taxon>
        <taxon>Actinomycetota</taxon>
        <taxon>Actinomycetes</taxon>
        <taxon>Pseudonocardiales</taxon>
        <taxon>Pseudonocardiaceae</taxon>
        <taxon>Saccharopolyspora</taxon>
    </lineage>
</organism>
<comment type="caution">
    <text evidence="4">The sequence shown here is derived from an EMBL/GenBank/DDBJ whole genome shotgun (WGS) entry which is preliminary data.</text>
</comment>
<keyword evidence="2" id="KW-0812">Transmembrane</keyword>
<evidence type="ECO:0000256" key="1">
    <source>
        <dbReference type="SAM" id="MobiDB-lite"/>
    </source>
</evidence>
<evidence type="ECO:0000313" key="4">
    <source>
        <dbReference type="EMBL" id="GAA2355749.1"/>
    </source>
</evidence>
<evidence type="ECO:0000313" key="5">
    <source>
        <dbReference type="Proteomes" id="UP001501218"/>
    </source>
</evidence>
<keyword evidence="5" id="KW-1185">Reference proteome</keyword>